<reference evidence="1 2" key="1">
    <citation type="submission" date="2019-12" db="EMBL/GenBank/DDBJ databases">
        <title>Deinococcus sp. HMF7620 Genome sequencing and assembly.</title>
        <authorList>
            <person name="Kang H."/>
            <person name="Kim H."/>
            <person name="Joh K."/>
        </authorList>
    </citation>
    <scope>NUCLEOTIDE SEQUENCE [LARGE SCALE GENOMIC DNA]</scope>
    <source>
        <strain evidence="1 2">HMF7620</strain>
    </source>
</reference>
<evidence type="ECO:0000313" key="1">
    <source>
        <dbReference type="EMBL" id="MVN87736.1"/>
    </source>
</evidence>
<protein>
    <recommendedName>
        <fullName evidence="3">Fimbrial biogenesis outer membrane usher protein</fullName>
    </recommendedName>
</protein>
<keyword evidence="2" id="KW-1185">Reference proteome</keyword>
<organism evidence="1 2">
    <name type="scientific">Deinococcus arboris</name>
    <dbReference type="NCBI Taxonomy" id="2682977"/>
    <lineage>
        <taxon>Bacteria</taxon>
        <taxon>Thermotogati</taxon>
        <taxon>Deinococcota</taxon>
        <taxon>Deinococci</taxon>
        <taxon>Deinococcales</taxon>
        <taxon>Deinococcaceae</taxon>
        <taxon>Deinococcus</taxon>
    </lineage>
</organism>
<accession>A0A7C9LP76</accession>
<dbReference type="Proteomes" id="UP000483286">
    <property type="component" value="Unassembled WGS sequence"/>
</dbReference>
<proteinExistence type="predicted"/>
<evidence type="ECO:0000313" key="2">
    <source>
        <dbReference type="Proteomes" id="UP000483286"/>
    </source>
</evidence>
<gene>
    <name evidence="1" type="ORF">GO986_13300</name>
</gene>
<sequence>MDTIVNGEARGGALILVRPTDLWVTPSILSESEAGYIAEQVTCDDGPFVRLDPRLESRYNAAELTLDIRARLDLLPGNTLDLGTQAGVAGATDPTLPLVTLSARGGVNRFPAPAGLTGVPATISHNAAVRAGVQVGQVQASAAVSEVGAVTDGQTQSQWQGEVQATYDFSEHLSAGLQAYAHLNGGETTLDPQRISGLRVTVGDTRAYRLPEVVLALPLDADVDLVINGEALPRLRARAGNLSLRNIPVSAPEGVLEFTVRDGTGLRTELRRYTAAEVVVTARALAAQAEAGLLGTQPAARATAVYGLSDRWSLSGQATVTRENWTAKVATRYVQPQLNAGLGAEYDASQPDQAALNADATYVRDAWRVTGTVRALPLNLRASALGAQVTWTQPRYSVSGRLQAVPGNAQYLAGLTVNNRINDQWAAALDGSVTSSSGQVGWKVGLGVTWNPISTVNVITAAESQGGSQSTGLSGVRTQVRYQPTPEHTISAAAQLTTAQERFARLGYDYDGQVRLSANVSTAGEWGVSGDAGVAWVGGRVYITPDEPGPGVLVRVGSPGVPLLVNNTRVVTDARGEALVLLGAGLRSVSVTPDFEALPVTVSVREERRELTLAAHGVTVLDWSKNFERFAWVRLLHPDGTPLKYAQLTLTGGPTTDDDGWALVPAFSAPLTVQVTEEEASRPPCQAVLTPGAETATCAPLTPPAAP</sequence>
<evidence type="ECO:0008006" key="3">
    <source>
        <dbReference type="Google" id="ProtNLM"/>
    </source>
</evidence>
<name>A0A7C9LP76_9DEIO</name>
<dbReference type="AlphaFoldDB" id="A0A7C9LP76"/>
<comment type="caution">
    <text evidence="1">The sequence shown here is derived from an EMBL/GenBank/DDBJ whole genome shotgun (WGS) entry which is preliminary data.</text>
</comment>
<dbReference type="RefSeq" id="WP_157459790.1">
    <property type="nucleotide sequence ID" value="NZ_WQLB01000018.1"/>
</dbReference>
<dbReference type="EMBL" id="WQLB01000018">
    <property type="protein sequence ID" value="MVN87736.1"/>
    <property type="molecule type" value="Genomic_DNA"/>
</dbReference>